<evidence type="ECO:0000313" key="4">
    <source>
        <dbReference type="Proteomes" id="UP000523007"/>
    </source>
</evidence>
<name>A0A7W7W335_9ACTN</name>
<dbReference type="Proteomes" id="UP000523007">
    <property type="component" value="Unassembled WGS sequence"/>
</dbReference>
<protein>
    <submittedName>
        <fullName evidence="3">3-oxoacyl-[acyl-carrier protein] reductase</fullName>
        <ecNumber evidence="3">1.1.1.100</ecNumber>
    </submittedName>
</protein>
<dbReference type="EC" id="1.1.1.100" evidence="3"/>
<dbReference type="InterPro" id="IPR036291">
    <property type="entry name" value="NAD(P)-bd_dom_sf"/>
</dbReference>
<proteinExistence type="inferred from homology"/>
<reference evidence="3 4" key="1">
    <citation type="submission" date="2020-08" db="EMBL/GenBank/DDBJ databases">
        <title>Sequencing the genomes of 1000 actinobacteria strains.</title>
        <authorList>
            <person name="Klenk H.-P."/>
        </authorList>
    </citation>
    <scope>NUCLEOTIDE SEQUENCE [LARGE SCALE GENOMIC DNA]</scope>
    <source>
        <strain evidence="3 4">DSM 102030</strain>
    </source>
</reference>
<dbReference type="PANTHER" id="PTHR42760">
    <property type="entry name" value="SHORT-CHAIN DEHYDROGENASES/REDUCTASES FAMILY MEMBER"/>
    <property type="match status" value="1"/>
</dbReference>
<dbReference type="Gene3D" id="3.40.50.720">
    <property type="entry name" value="NAD(P)-binding Rossmann-like Domain"/>
    <property type="match status" value="1"/>
</dbReference>
<dbReference type="InterPro" id="IPR002347">
    <property type="entry name" value="SDR_fam"/>
</dbReference>
<keyword evidence="4" id="KW-1185">Reference proteome</keyword>
<accession>A0A7W7W335</accession>
<organism evidence="3 4">
    <name type="scientific">Lipingzhangella halophila</name>
    <dbReference type="NCBI Taxonomy" id="1783352"/>
    <lineage>
        <taxon>Bacteria</taxon>
        <taxon>Bacillati</taxon>
        <taxon>Actinomycetota</taxon>
        <taxon>Actinomycetes</taxon>
        <taxon>Streptosporangiales</taxon>
        <taxon>Nocardiopsidaceae</taxon>
        <taxon>Lipingzhangella</taxon>
    </lineage>
</organism>
<dbReference type="AlphaFoldDB" id="A0A7W7W335"/>
<dbReference type="SUPFAM" id="SSF51735">
    <property type="entry name" value="NAD(P)-binding Rossmann-fold domains"/>
    <property type="match status" value="1"/>
</dbReference>
<gene>
    <name evidence="3" type="ORF">F4561_002903</name>
</gene>
<dbReference type="EMBL" id="JACHJT010000001">
    <property type="protein sequence ID" value="MBB4932083.1"/>
    <property type="molecule type" value="Genomic_DNA"/>
</dbReference>
<dbReference type="PANTHER" id="PTHR42760:SF135">
    <property type="entry name" value="BLL7886 PROTEIN"/>
    <property type="match status" value="1"/>
</dbReference>
<evidence type="ECO:0000313" key="3">
    <source>
        <dbReference type="EMBL" id="MBB4932083.1"/>
    </source>
</evidence>
<evidence type="ECO:0000256" key="1">
    <source>
        <dbReference type="ARBA" id="ARBA00006484"/>
    </source>
</evidence>
<keyword evidence="2 3" id="KW-0560">Oxidoreductase</keyword>
<dbReference type="GO" id="GO:0030497">
    <property type="term" value="P:fatty acid elongation"/>
    <property type="evidence" value="ECO:0007669"/>
    <property type="project" value="TreeGrafter"/>
</dbReference>
<evidence type="ECO:0000256" key="2">
    <source>
        <dbReference type="ARBA" id="ARBA00023002"/>
    </source>
</evidence>
<dbReference type="GO" id="GO:0004316">
    <property type="term" value="F:3-oxoacyl-[acyl-carrier-protein] reductase (NADPH) activity"/>
    <property type="evidence" value="ECO:0007669"/>
    <property type="project" value="UniProtKB-EC"/>
</dbReference>
<comment type="caution">
    <text evidence="3">The sequence shown here is derived from an EMBL/GenBank/DDBJ whole genome shotgun (WGS) entry which is preliminary data.</text>
</comment>
<sequence>MDLGLDGARVVVTGASRGIGRAIARTFATEGANLAICARTPEPLKHAAEELRATGAAVVEQAVDVADTAALRGFIDRAASGLGGIDVLVSNVSGGSVATEDQWERGFTTDIMPFVRMAGYAEPHLAESERGGAIVLISSTSALHAGAPPSGPKAYGAVKAALNHYAAGLARTLPGKGIRVNTVSPGPIEFEGGGWARRRENDPEFYESIRARIPYGRLGRPEEVARAAVFLASPAASFVTGTNMVVDGGFVDQV</sequence>
<dbReference type="PRINTS" id="PR00081">
    <property type="entry name" value="GDHRDH"/>
</dbReference>
<comment type="similarity">
    <text evidence="1">Belongs to the short-chain dehydrogenases/reductases (SDR) family.</text>
</comment>
<dbReference type="RefSeq" id="WP_184579256.1">
    <property type="nucleotide sequence ID" value="NZ_JACHJT010000001.1"/>
</dbReference>
<dbReference type="Pfam" id="PF13561">
    <property type="entry name" value="adh_short_C2"/>
    <property type="match status" value="1"/>
</dbReference>
<dbReference type="FunFam" id="3.40.50.720:FF:000084">
    <property type="entry name" value="Short-chain dehydrogenase reductase"/>
    <property type="match status" value="1"/>
</dbReference>